<proteinExistence type="predicted"/>
<evidence type="ECO:0000313" key="2">
    <source>
        <dbReference type="Proteomes" id="UP000178319"/>
    </source>
</evidence>
<dbReference type="AlphaFoldDB" id="A0A1G1V7Z4"/>
<protein>
    <submittedName>
        <fullName evidence="1">Uncharacterized protein</fullName>
    </submittedName>
</protein>
<accession>A0A1G1V7Z4</accession>
<comment type="caution">
    <text evidence="1">The sequence shown here is derived from an EMBL/GenBank/DDBJ whole genome shotgun (WGS) entry which is preliminary data.</text>
</comment>
<evidence type="ECO:0000313" key="1">
    <source>
        <dbReference type="EMBL" id="OGY11473.1"/>
    </source>
</evidence>
<dbReference type="Proteomes" id="UP000178319">
    <property type="component" value="Unassembled WGS sequence"/>
</dbReference>
<organism evidence="1 2">
    <name type="scientific">Candidatus Blackburnbacteria bacterium RIFCSPHIGHO2_02_FULL_44_20</name>
    <dbReference type="NCBI Taxonomy" id="1797516"/>
    <lineage>
        <taxon>Bacteria</taxon>
        <taxon>Candidatus Blackburniibacteriota</taxon>
    </lineage>
</organism>
<name>A0A1G1V7Z4_9BACT</name>
<reference evidence="1 2" key="1">
    <citation type="journal article" date="2016" name="Nat. Commun.">
        <title>Thousands of microbial genomes shed light on interconnected biogeochemical processes in an aquifer system.</title>
        <authorList>
            <person name="Anantharaman K."/>
            <person name="Brown C.T."/>
            <person name="Hug L.A."/>
            <person name="Sharon I."/>
            <person name="Castelle C.J."/>
            <person name="Probst A.J."/>
            <person name="Thomas B.C."/>
            <person name="Singh A."/>
            <person name="Wilkins M.J."/>
            <person name="Karaoz U."/>
            <person name="Brodie E.L."/>
            <person name="Williams K.H."/>
            <person name="Hubbard S.S."/>
            <person name="Banfield J.F."/>
        </authorList>
    </citation>
    <scope>NUCLEOTIDE SEQUENCE [LARGE SCALE GENOMIC DNA]</scope>
</reference>
<gene>
    <name evidence="1" type="ORF">A3D26_04590</name>
</gene>
<dbReference type="EMBL" id="MHBZ01000017">
    <property type="protein sequence ID" value="OGY11473.1"/>
    <property type="molecule type" value="Genomic_DNA"/>
</dbReference>
<sequence length="181" mass="19417">MNKKLSTKKSYSVNLLDKPLFSSTISIAGPQLKPVEEIMSFDALDLSSFPNGAPRTPDAVILAMADTIAQRSLEEELGGSPSTEVRELAELFALRHAQLGCNIARVAATTETNPEWYALFLAGKLGKGKLPVEALTRVAVHLAKCTDSTSKADSLLGELARKVKQALDTDILTPDRAKVPA</sequence>
<dbReference type="STRING" id="1797516.A3D26_04590"/>